<feature type="domain" description="VTT" evidence="8">
    <location>
        <begin position="163"/>
        <end position="284"/>
    </location>
</feature>
<feature type="compositionally biased region" description="Polar residues" evidence="6">
    <location>
        <begin position="1"/>
        <end position="28"/>
    </location>
</feature>
<dbReference type="InterPro" id="IPR032816">
    <property type="entry name" value="VTT_dom"/>
</dbReference>
<feature type="transmembrane region" description="Helical" evidence="7">
    <location>
        <begin position="298"/>
        <end position="319"/>
    </location>
</feature>
<accession>R9P8U7</accession>
<keyword evidence="3 7" id="KW-1133">Transmembrane helix</keyword>
<dbReference type="GO" id="GO:0000045">
    <property type="term" value="P:autophagosome assembly"/>
    <property type="evidence" value="ECO:0007669"/>
    <property type="project" value="TreeGrafter"/>
</dbReference>
<proteinExistence type="inferred from homology"/>
<keyword evidence="4 7" id="KW-0472">Membrane</keyword>
<evidence type="ECO:0000256" key="1">
    <source>
        <dbReference type="ARBA" id="ARBA00004141"/>
    </source>
</evidence>
<feature type="transmembrane region" description="Helical" evidence="7">
    <location>
        <begin position="168"/>
        <end position="186"/>
    </location>
</feature>
<evidence type="ECO:0000313" key="9">
    <source>
        <dbReference type="EMBL" id="GAC97769.1"/>
    </source>
</evidence>
<comment type="similarity">
    <text evidence="5">Belongs to the TMEM41 family.</text>
</comment>
<dbReference type="AlphaFoldDB" id="R9P8U7"/>
<dbReference type="GO" id="GO:0005789">
    <property type="term" value="C:endoplasmic reticulum membrane"/>
    <property type="evidence" value="ECO:0007669"/>
    <property type="project" value="TreeGrafter"/>
</dbReference>
<dbReference type="HOGENOM" id="CLU_038944_1_1_1"/>
<dbReference type="EMBL" id="DF238811">
    <property type="protein sequence ID" value="GAC97769.1"/>
    <property type="molecule type" value="Genomic_DNA"/>
</dbReference>
<gene>
    <name evidence="9" type="ORF">PHSY_005356</name>
</gene>
<feature type="transmembrane region" description="Helical" evidence="7">
    <location>
        <begin position="257"/>
        <end position="278"/>
    </location>
</feature>
<reference evidence="10" key="1">
    <citation type="journal article" date="2013" name="Genome Announc.">
        <title>Draft genome sequence of the basidiomycetous yeast-like fungus Pseudozyma hubeiensis SY62, which produces an abundant amount of the biosurfactant mannosylerythritol lipids.</title>
        <authorList>
            <person name="Konishi M."/>
            <person name="Hatada Y."/>
            <person name="Horiuchi J."/>
        </authorList>
    </citation>
    <scope>NUCLEOTIDE SEQUENCE [LARGE SCALE GENOMIC DNA]</scope>
    <source>
        <strain evidence="10">SY62</strain>
    </source>
</reference>
<dbReference type="GeneID" id="24110635"/>
<evidence type="ECO:0000259" key="8">
    <source>
        <dbReference type="Pfam" id="PF09335"/>
    </source>
</evidence>
<dbReference type="PANTHER" id="PTHR43220">
    <property type="match status" value="1"/>
</dbReference>
<evidence type="ECO:0000256" key="3">
    <source>
        <dbReference type="ARBA" id="ARBA00022989"/>
    </source>
</evidence>
<feature type="transmembrane region" description="Helical" evidence="7">
    <location>
        <begin position="87"/>
        <end position="109"/>
    </location>
</feature>
<feature type="transmembrane region" description="Helical" evidence="7">
    <location>
        <begin position="192"/>
        <end position="214"/>
    </location>
</feature>
<dbReference type="Proteomes" id="UP000014071">
    <property type="component" value="Unassembled WGS sequence"/>
</dbReference>
<evidence type="ECO:0000256" key="6">
    <source>
        <dbReference type="SAM" id="MobiDB-lite"/>
    </source>
</evidence>
<dbReference type="OrthoDB" id="3364966at2759"/>
<evidence type="ECO:0000256" key="7">
    <source>
        <dbReference type="SAM" id="Phobius"/>
    </source>
</evidence>
<keyword evidence="2 7" id="KW-0812">Transmembrane</keyword>
<protein>
    <recommendedName>
        <fullName evidence="8">VTT domain-containing protein</fullName>
    </recommendedName>
</protein>
<dbReference type="InterPro" id="IPR045014">
    <property type="entry name" value="TM41A/B"/>
</dbReference>
<feature type="region of interest" description="Disordered" evidence="6">
    <location>
        <begin position="1"/>
        <end position="34"/>
    </location>
</feature>
<keyword evidence="10" id="KW-1185">Reference proteome</keyword>
<dbReference type="PANTHER" id="PTHR43220:SF18">
    <property type="entry name" value="TRANSMEMBRANE PROTEIN 41B"/>
    <property type="match status" value="1"/>
</dbReference>
<evidence type="ECO:0000256" key="4">
    <source>
        <dbReference type="ARBA" id="ARBA00023136"/>
    </source>
</evidence>
<comment type="subcellular location">
    <subcellularLocation>
        <location evidence="1">Membrane</location>
        <topology evidence="1">Multi-pass membrane protein</topology>
    </subcellularLocation>
</comment>
<dbReference type="STRING" id="1305764.R9P8U7"/>
<evidence type="ECO:0000313" key="10">
    <source>
        <dbReference type="Proteomes" id="UP000014071"/>
    </source>
</evidence>
<feature type="compositionally biased region" description="Polar residues" evidence="6">
    <location>
        <begin position="60"/>
        <end position="72"/>
    </location>
</feature>
<dbReference type="Pfam" id="PF09335">
    <property type="entry name" value="VTT_dom"/>
    <property type="match status" value="1"/>
</dbReference>
<name>R9P8U7_PSEHS</name>
<dbReference type="RefSeq" id="XP_012191356.1">
    <property type="nucleotide sequence ID" value="XM_012335966.1"/>
</dbReference>
<organism evidence="9 10">
    <name type="scientific">Pseudozyma hubeiensis (strain SY62)</name>
    <name type="common">Yeast</name>
    <dbReference type="NCBI Taxonomy" id="1305764"/>
    <lineage>
        <taxon>Eukaryota</taxon>
        <taxon>Fungi</taxon>
        <taxon>Dikarya</taxon>
        <taxon>Basidiomycota</taxon>
        <taxon>Ustilaginomycotina</taxon>
        <taxon>Ustilaginomycetes</taxon>
        <taxon>Ustilaginales</taxon>
        <taxon>Ustilaginaceae</taxon>
        <taxon>Pseudozyma</taxon>
    </lineage>
</organism>
<feature type="transmembrane region" description="Helical" evidence="7">
    <location>
        <begin position="143"/>
        <end position="161"/>
    </location>
</feature>
<feature type="region of interest" description="Disordered" evidence="6">
    <location>
        <begin position="46"/>
        <end position="72"/>
    </location>
</feature>
<feature type="compositionally biased region" description="Polar residues" evidence="6">
    <location>
        <begin position="372"/>
        <end position="390"/>
    </location>
</feature>
<evidence type="ECO:0000256" key="2">
    <source>
        <dbReference type="ARBA" id="ARBA00022692"/>
    </source>
</evidence>
<evidence type="ECO:0000256" key="5">
    <source>
        <dbReference type="ARBA" id="ARBA00025797"/>
    </source>
</evidence>
<dbReference type="eggNOG" id="KOG3140">
    <property type="taxonomic scope" value="Eukaryota"/>
</dbReference>
<sequence>MSRITNPDVQRQAISALHTSEPSASSTTPRDDDTISIRSRHTLRAFSSTDEEDDPWSAIPRTTSAPDSASPLTLTREQRKRLILRSLLQLLALFVVCLVGLGGTLWLALPVISPDDKPFFKLPRSFEDLRQLNSVLQHYKSTHFWRVLLCWTIIYLFLQAFSIPGSMYMSILAGALFGVPLALPLVCTSVATGATICYFISKFLGAILVAIPSWKAKVDEWKDKVDEHSEDLLSYLVVLRMMPLPPHNIVNILSPHLGIGVGTFWLSTFGGIFAVSVIHTTIGEKLDQITGEEGFTMFTWRNVLLLGGVMAAVMLPVVLRRMKRTEEHQGQVFLDETDQDAQHLPDSFRRNLSSGFESDDDDDELPHRSLDTHNMSPNDESFPNWTSDGRSSLDEEQDDDVYGRGGVFRDRNGAPQGNAEQRTGTAQRVKKWFGGSTGMIL</sequence>
<feature type="region of interest" description="Disordered" evidence="6">
    <location>
        <begin position="346"/>
        <end position="427"/>
    </location>
</feature>